<dbReference type="RefSeq" id="XP_014671681.1">
    <property type="nucleotide sequence ID" value="XM_014816195.1"/>
</dbReference>
<evidence type="ECO:0000313" key="1">
    <source>
        <dbReference type="Proteomes" id="UP000695022"/>
    </source>
</evidence>
<dbReference type="GeneID" id="106812346"/>
<protein>
    <submittedName>
        <fullName evidence="2">Uncharacterized protein LOC106812346 isoform X1</fullName>
    </submittedName>
</protein>
<accession>A0ABM1EHL0</accession>
<reference evidence="2" key="1">
    <citation type="submission" date="2025-08" db="UniProtKB">
        <authorList>
            <consortium name="RefSeq"/>
        </authorList>
    </citation>
    <scope>IDENTIFICATION</scope>
</reference>
<dbReference type="Proteomes" id="UP000695022">
    <property type="component" value="Unplaced"/>
</dbReference>
<proteinExistence type="predicted"/>
<name>A0ABM1EHL0_PRICU</name>
<organism evidence="1 2">
    <name type="scientific">Priapulus caudatus</name>
    <name type="common">Priapulid worm</name>
    <dbReference type="NCBI Taxonomy" id="37621"/>
    <lineage>
        <taxon>Eukaryota</taxon>
        <taxon>Metazoa</taxon>
        <taxon>Ecdysozoa</taxon>
        <taxon>Scalidophora</taxon>
        <taxon>Priapulida</taxon>
        <taxon>Priapulimorpha</taxon>
        <taxon>Priapulimorphida</taxon>
        <taxon>Priapulidae</taxon>
        <taxon>Priapulus</taxon>
    </lineage>
</organism>
<keyword evidence="1" id="KW-1185">Reference proteome</keyword>
<sequence length="162" mass="17977">MGNMICTVPQIDLCMASGKKCSTVRVEGEDVVPDCAEGYICRLDHVADGENQQVALSHGTCVPDGVNIDGLPLGVHTHQYLVKTAEAFKFGCAVGKSPYEDGEIFIRSHHFCKCSHMMVRCVVSHRLEQADGSIVNHTLPLPSFWYAEAKQQFEESEIDYDW</sequence>
<gene>
    <name evidence="2" type="primary">LOC106812346</name>
</gene>
<evidence type="ECO:0000313" key="2">
    <source>
        <dbReference type="RefSeq" id="XP_014671681.1"/>
    </source>
</evidence>